<reference evidence="7 8" key="1">
    <citation type="submission" date="2018-06" db="EMBL/GenBank/DDBJ databases">
        <title>Genomic Encyclopedia of Type Strains, Phase III (KMG-III): the genomes of soil and plant-associated and newly described type strains.</title>
        <authorList>
            <person name="Whitman W."/>
        </authorList>
    </citation>
    <scope>NUCLEOTIDE SEQUENCE [LARGE SCALE GENOMIC DNA]</scope>
    <source>
        <strain evidence="7 8">CGMCC 1.12398</strain>
    </source>
</reference>
<evidence type="ECO:0000256" key="2">
    <source>
        <dbReference type="ARBA" id="ARBA00022692"/>
    </source>
</evidence>
<feature type="transmembrane region" description="Helical" evidence="5">
    <location>
        <begin position="110"/>
        <end position="128"/>
    </location>
</feature>
<name>A0A327YRX7_9FLAO</name>
<evidence type="ECO:0000256" key="4">
    <source>
        <dbReference type="ARBA" id="ARBA00023136"/>
    </source>
</evidence>
<feature type="transmembrane region" description="Helical" evidence="5">
    <location>
        <begin position="56"/>
        <end position="74"/>
    </location>
</feature>
<dbReference type="Proteomes" id="UP000249620">
    <property type="component" value="Unassembled WGS sequence"/>
</dbReference>
<keyword evidence="2 5" id="KW-0812">Transmembrane</keyword>
<evidence type="ECO:0000313" key="8">
    <source>
        <dbReference type="Proteomes" id="UP000249620"/>
    </source>
</evidence>
<evidence type="ECO:0000256" key="5">
    <source>
        <dbReference type="SAM" id="Phobius"/>
    </source>
</evidence>
<dbReference type="RefSeq" id="WP_111566491.1">
    <property type="nucleotide sequence ID" value="NZ_QLMI01000003.1"/>
</dbReference>
<gene>
    <name evidence="7" type="ORF">B0I03_103118</name>
</gene>
<dbReference type="AlphaFoldDB" id="A0A327YRX7"/>
<organism evidence="7 8">
    <name type="scientific">Flavobacterium aquaticum</name>
    <dbReference type="NCBI Taxonomy" id="1236486"/>
    <lineage>
        <taxon>Bacteria</taxon>
        <taxon>Pseudomonadati</taxon>
        <taxon>Bacteroidota</taxon>
        <taxon>Flavobacteriia</taxon>
        <taxon>Flavobacteriales</taxon>
        <taxon>Flavobacteriaceae</taxon>
        <taxon>Flavobacterium</taxon>
    </lineage>
</organism>
<feature type="domain" description="O-antigen ligase-related" evidence="6">
    <location>
        <begin position="172"/>
        <end position="333"/>
    </location>
</feature>
<dbReference type="InterPro" id="IPR007016">
    <property type="entry name" value="O-antigen_ligase-rel_domated"/>
</dbReference>
<sequence>MKLNLDKYLLYSSVFAIFSEGFFFNFIIDWKLLYLIIFVNYFLIIKYKTLRVHKTFLIVVASLFAHAILCYTIIQIPPNYFISQLLGITITGLYFYNFFLVAELSKVTKLYLSLSFYIAILGLIFYFLKLNPFAYFDNEFRLMSIFKEPAHFVVVILPACYFFLRSKLFLKFFVLFVSIILSESSLGYIGCGMMFIFPFFNLKKFKYLLVAVPLVLTLFFYTYKNFESFQMRVDDSMDNLTVLKNGKFDESTNLSSYVMLTNLYIAKQNIIEHPLGSGIGSHHYMFTTRYHKTMRPPNYINKLGHKFDNSFDANSLFTRISSEFGIIGIICVIFFLIRSFNLSFSNSNFILQGILIYFLLKLFRDGTYFPPELFFFIWMFYFTNQKITE</sequence>
<dbReference type="EMBL" id="QLMI01000003">
    <property type="protein sequence ID" value="RAK23653.1"/>
    <property type="molecule type" value="Genomic_DNA"/>
</dbReference>
<dbReference type="GO" id="GO:0016874">
    <property type="term" value="F:ligase activity"/>
    <property type="evidence" value="ECO:0007669"/>
    <property type="project" value="UniProtKB-KW"/>
</dbReference>
<comment type="subcellular location">
    <subcellularLocation>
        <location evidence="1">Membrane</location>
        <topology evidence="1">Multi-pass membrane protein</topology>
    </subcellularLocation>
</comment>
<keyword evidence="7" id="KW-0436">Ligase</keyword>
<evidence type="ECO:0000259" key="6">
    <source>
        <dbReference type="Pfam" id="PF04932"/>
    </source>
</evidence>
<keyword evidence="3 5" id="KW-1133">Transmembrane helix</keyword>
<comment type="caution">
    <text evidence="7">The sequence shown here is derived from an EMBL/GenBank/DDBJ whole genome shotgun (WGS) entry which is preliminary data.</text>
</comment>
<feature type="transmembrane region" description="Helical" evidence="5">
    <location>
        <begin position="22"/>
        <end position="44"/>
    </location>
</feature>
<feature type="transmembrane region" description="Helical" evidence="5">
    <location>
        <begin position="316"/>
        <end position="337"/>
    </location>
</feature>
<keyword evidence="4 5" id="KW-0472">Membrane</keyword>
<feature type="transmembrane region" description="Helical" evidence="5">
    <location>
        <begin position="367"/>
        <end position="383"/>
    </location>
</feature>
<dbReference type="Pfam" id="PF04932">
    <property type="entry name" value="Wzy_C"/>
    <property type="match status" value="1"/>
</dbReference>
<proteinExistence type="predicted"/>
<accession>A0A327YRX7</accession>
<feature type="transmembrane region" description="Helical" evidence="5">
    <location>
        <begin position="80"/>
        <end position="98"/>
    </location>
</feature>
<feature type="transmembrane region" description="Helical" evidence="5">
    <location>
        <begin position="148"/>
        <end position="164"/>
    </location>
</feature>
<protein>
    <submittedName>
        <fullName evidence="7">O-antigen ligase-like membrane protein</fullName>
    </submittedName>
</protein>
<evidence type="ECO:0000313" key="7">
    <source>
        <dbReference type="EMBL" id="RAK23653.1"/>
    </source>
</evidence>
<evidence type="ECO:0000256" key="1">
    <source>
        <dbReference type="ARBA" id="ARBA00004141"/>
    </source>
</evidence>
<feature type="transmembrane region" description="Helical" evidence="5">
    <location>
        <begin position="173"/>
        <end position="199"/>
    </location>
</feature>
<evidence type="ECO:0000256" key="3">
    <source>
        <dbReference type="ARBA" id="ARBA00022989"/>
    </source>
</evidence>
<feature type="transmembrane region" description="Helical" evidence="5">
    <location>
        <begin position="205"/>
        <end position="223"/>
    </location>
</feature>
<keyword evidence="8" id="KW-1185">Reference proteome</keyword>